<keyword evidence="4" id="KW-1185">Reference proteome</keyword>
<organism evidence="3 4">
    <name type="scientific">Aphanomyces stellatus</name>
    <dbReference type="NCBI Taxonomy" id="120398"/>
    <lineage>
        <taxon>Eukaryota</taxon>
        <taxon>Sar</taxon>
        <taxon>Stramenopiles</taxon>
        <taxon>Oomycota</taxon>
        <taxon>Saprolegniomycetes</taxon>
        <taxon>Saprolegniales</taxon>
        <taxon>Verrucalvaceae</taxon>
        <taxon>Aphanomyces</taxon>
    </lineage>
</organism>
<dbReference type="Pfam" id="PF00787">
    <property type="entry name" value="PX"/>
    <property type="match status" value="1"/>
</dbReference>
<dbReference type="AlphaFoldDB" id="A0A485LK88"/>
<dbReference type="EMBL" id="CAADRA010007038">
    <property type="protein sequence ID" value="VFT98626.1"/>
    <property type="molecule type" value="Genomic_DNA"/>
</dbReference>
<dbReference type="PROSITE" id="PS50195">
    <property type="entry name" value="PX"/>
    <property type="match status" value="1"/>
</dbReference>
<proteinExistence type="predicted"/>
<evidence type="ECO:0000313" key="3">
    <source>
        <dbReference type="EMBL" id="VFT98626.1"/>
    </source>
</evidence>
<dbReference type="SUPFAM" id="SSF64268">
    <property type="entry name" value="PX domain"/>
    <property type="match status" value="1"/>
</dbReference>
<reference evidence="2" key="2">
    <citation type="submission" date="2019-06" db="EMBL/GenBank/DDBJ databases">
        <title>Genomics analysis of Aphanomyces spp. identifies a new class of oomycete effector associated with host adaptation.</title>
        <authorList>
            <person name="Gaulin E."/>
        </authorList>
    </citation>
    <scope>NUCLEOTIDE SEQUENCE</scope>
    <source>
        <strain evidence="2">CBS 578.67</strain>
    </source>
</reference>
<sequence length="276" mass="31175">MQSFVQRVRKARPSRRQVVVATKAGGVESAMEALPQIEICHVMSTATTKECTMYTVYIQNAKSGRSWVVHRRYTDFVSLRVKLLAALEPFYFLIHRCVDDLKAFPFPKRAAFVGQRVIRRREKGFLTFLRAIHTLVLDPDYGLDDELQGRCFSVLRGFFGSMDVLHPSHAEYFCQTVTPQAYLHTSHRKCIARCGELDTVLEEDVDLSSVMDEDNNRADNLSVTLAESSMSNMSLDDPAAITKEVMPVKVASGASKTYSMFFSRRKLSLCQQAALV</sequence>
<evidence type="ECO:0000313" key="4">
    <source>
        <dbReference type="Proteomes" id="UP000332933"/>
    </source>
</evidence>
<dbReference type="OrthoDB" id="76516at2759"/>
<gene>
    <name evidence="3" type="primary">Aste57867_21958</name>
    <name evidence="2" type="ORF">As57867_021889</name>
    <name evidence="3" type="ORF">ASTE57867_21958</name>
</gene>
<dbReference type="InterPro" id="IPR001683">
    <property type="entry name" value="PX_dom"/>
</dbReference>
<reference evidence="3 4" key="1">
    <citation type="submission" date="2019-03" db="EMBL/GenBank/DDBJ databases">
        <authorList>
            <person name="Gaulin E."/>
            <person name="Dumas B."/>
        </authorList>
    </citation>
    <scope>NUCLEOTIDE SEQUENCE [LARGE SCALE GENOMIC DNA]</scope>
    <source>
        <strain evidence="3">CBS 568.67</strain>
    </source>
</reference>
<accession>A0A485LK88</accession>
<dbReference type="EMBL" id="VJMH01007012">
    <property type="protein sequence ID" value="KAF0686253.1"/>
    <property type="molecule type" value="Genomic_DNA"/>
</dbReference>
<feature type="domain" description="PX" evidence="1">
    <location>
        <begin position="32"/>
        <end position="166"/>
    </location>
</feature>
<dbReference type="InterPro" id="IPR036871">
    <property type="entry name" value="PX_dom_sf"/>
</dbReference>
<dbReference type="Gene3D" id="3.30.1520.10">
    <property type="entry name" value="Phox-like domain"/>
    <property type="match status" value="1"/>
</dbReference>
<evidence type="ECO:0000313" key="2">
    <source>
        <dbReference type="EMBL" id="KAF0686253.1"/>
    </source>
</evidence>
<evidence type="ECO:0000259" key="1">
    <source>
        <dbReference type="PROSITE" id="PS50195"/>
    </source>
</evidence>
<protein>
    <submittedName>
        <fullName evidence="3">Aste57867_21958 protein</fullName>
    </submittedName>
</protein>
<name>A0A485LK88_9STRA</name>
<dbReference type="CDD" id="cd06093">
    <property type="entry name" value="PX_domain"/>
    <property type="match status" value="1"/>
</dbReference>
<dbReference type="Proteomes" id="UP000332933">
    <property type="component" value="Unassembled WGS sequence"/>
</dbReference>
<dbReference type="GO" id="GO:0035091">
    <property type="term" value="F:phosphatidylinositol binding"/>
    <property type="evidence" value="ECO:0007669"/>
    <property type="project" value="InterPro"/>
</dbReference>